<keyword evidence="3" id="KW-0808">Transferase</keyword>
<feature type="region of interest" description="Disordered" evidence="5">
    <location>
        <begin position="403"/>
        <end position="424"/>
    </location>
</feature>
<proteinExistence type="predicted"/>
<evidence type="ECO:0000256" key="4">
    <source>
        <dbReference type="ARBA" id="ARBA00022898"/>
    </source>
</evidence>
<comment type="caution">
    <text evidence="7">The sequence shown here is derived from an EMBL/GenBank/DDBJ whole genome shotgun (WGS) entry which is preliminary data.</text>
</comment>
<gene>
    <name evidence="7" type="ORF">ACFFIA_24255</name>
</gene>
<keyword evidence="2 7" id="KW-0032">Aminotransferase</keyword>
<dbReference type="CDD" id="cd00609">
    <property type="entry name" value="AAT_like"/>
    <property type="match status" value="1"/>
</dbReference>
<reference evidence="7 8" key="1">
    <citation type="submission" date="2024-09" db="EMBL/GenBank/DDBJ databases">
        <authorList>
            <person name="Sun Q."/>
            <person name="Mori K."/>
        </authorList>
    </citation>
    <scope>NUCLEOTIDE SEQUENCE [LARGE SCALE GENOMIC DNA]</scope>
    <source>
        <strain evidence="7 8">TBRC 3947</strain>
    </source>
</reference>
<dbReference type="SUPFAM" id="SSF53383">
    <property type="entry name" value="PLP-dependent transferases"/>
    <property type="match status" value="1"/>
</dbReference>
<evidence type="ECO:0000259" key="6">
    <source>
        <dbReference type="Pfam" id="PF00155"/>
    </source>
</evidence>
<evidence type="ECO:0000256" key="1">
    <source>
        <dbReference type="ARBA" id="ARBA00001933"/>
    </source>
</evidence>
<dbReference type="InterPro" id="IPR015422">
    <property type="entry name" value="PyrdxlP-dep_Trfase_small"/>
</dbReference>
<dbReference type="Pfam" id="PF00155">
    <property type="entry name" value="Aminotran_1_2"/>
    <property type="match status" value="1"/>
</dbReference>
<name>A0ABV6M7U0_9ACTN</name>
<dbReference type="InterPro" id="IPR004839">
    <property type="entry name" value="Aminotransferase_I/II_large"/>
</dbReference>
<dbReference type="EMBL" id="JBHLUH010000051">
    <property type="protein sequence ID" value="MFC0530780.1"/>
    <property type="molecule type" value="Genomic_DNA"/>
</dbReference>
<dbReference type="InterPro" id="IPR015424">
    <property type="entry name" value="PyrdxlP-dep_Trfase"/>
</dbReference>
<dbReference type="Proteomes" id="UP001589867">
    <property type="component" value="Unassembled WGS sequence"/>
</dbReference>
<dbReference type="InterPro" id="IPR015421">
    <property type="entry name" value="PyrdxlP-dep_Trfase_major"/>
</dbReference>
<feature type="domain" description="Aminotransferase class I/classII large" evidence="6">
    <location>
        <begin position="56"/>
        <end position="399"/>
    </location>
</feature>
<protein>
    <submittedName>
        <fullName evidence="7">PLP-dependent aminotransferase family protein</fullName>
    </submittedName>
</protein>
<evidence type="ECO:0000313" key="7">
    <source>
        <dbReference type="EMBL" id="MFC0530780.1"/>
    </source>
</evidence>
<keyword evidence="4" id="KW-0663">Pyridoxal phosphate</keyword>
<sequence>MNFLNEVTARFPDAISFAPGRPYDEAFDPGAVAGYLDAYAKYLERDRGLSQRQVGGLLFQYGRTKGQIHELVAATVANDEGIEAPPESIVVTVGAQEGMLLALRALFRDAADVLLVASPCYVGITGAARLLDIAVEPVPEGPSGVDAVAVRAAVERVRASGRRPRALYAVPDFANPSGTSLPIGARRELLAVAAAEDLYVLEDNPYGLFARTARHAPTLKRLDEQGRVIYLGSFAKTCLPGARVGYVIADQTVTAPDESTTPLADQLSKIKSMTTVNTSPLSQAVIGGMLVTYGCRLRVLNEERIRRYRERLDALLDALDRHFGADAGVGWNVPDGGFFLVLSVPFEADEEALTRSARDHGVLWTPMRYFYAGGGGERQLRLSCSYLDMGEIDEGVRRLREFTSGGGRAGAPSSRAASTTVKDK</sequence>
<evidence type="ECO:0000256" key="5">
    <source>
        <dbReference type="SAM" id="MobiDB-lite"/>
    </source>
</evidence>
<comment type="cofactor">
    <cofactor evidence="1">
        <name>pyridoxal 5'-phosphate</name>
        <dbReference type="ChEBI" id="CHEBI:597326"/>
    </cofactor>
</comment>
<keyword evidence="8" id="KW-1185">Reference proteome</keyword>
<accession>A0ABV6M7U0</accession>
<evidence type="ECO:0000313" key="8">
    <source>
        <dbReference type="Proteomes" id="UP001589867"/>
    </source>
</evidence>
<organism evidence="7 8">
    <name type="scientific">Phytohabitans kaempferiae</name>
    <dbReference type="NCBI Taxonomy" id="1620943"/>
    <lineage>
        <taxon>Bacteria</taxon>
        <taxon>Bacillati</taxon>
        <taxon>Actinomycetota</taxon>
        <taxon>Actinomycetes</taxon>
        <taxon>Micromonosporales</taxon>
        <taxon>Micromonosporaceae</taxon>
    </lineage>
</organism>
<dbReference type="Gene3D" id="3.90.1150.10">
    <property type="entry name" value="Aspartate Aminotransferase, domain 1"/>
    <property type="match status" value="1"/>
</dbReference>
<dbReference type="InterPro" id="IPR050859">
    <property type="entry name" value="Class-I_PLP-dep_aminotransf"/>
</dbReference>
<evidence type="ECO:0000256" key="3">
    <source>
        <dbReference type="ARBA" id="ARBA00022679"/>
    </source>
</evidence>
<dbReference type="PANTHER" id="PTHR42790">
    <property type="entry name" value="AMINOTRANSFERASE"/>
    <property type="match status" value="1"/>
</dbReference>
<dbReference type="PANTHER" id="PTHR42790:SF19">
    <property type="entry name" value="KYNURENINE_ALPHA-AMINOADIPATE AMINOTRANSFERASE, MITOCHONDRIAL"/>
    <property type="match status" value="1"/>
</dbReference>
<dbReference type="Gene3D" id="3.40.640.10">
    <property type="entry name" value="Type I PLP-dependent aspartate aminotransferase-like (Major domain)"/>
    <property type="match status" value="1"/>
</dbReference>
<evidence type="ECO:0000256" key="2">
    <source>
        <dbReference type="ARBA" id="ARBA00022576"/>
    </source>
</evidence>
<dbReference type="RefSeq" id="WP_377254122.1">
    <property type="nucleotide sequence ID" value="NZ_JBHLUH010000051.1"/>
</dbReference>
<dbReference type="GO" id="GO:0008483">
    <property type="term" value="F:transaminase activity"/>
    <property type="evidence" value="ECO:0007669"/>
    <property type="project" value="UniProtKB-KW"/>
</dbReference>